<dbReference type="EMBL" id="JACHXH010000043">
    <property type="protein sequence ID" value="MBB3139011.1"/>
    <property type="molecule type" value="Genomic_DNA"/>
</dbReference>
<comment type="caution">
    <text evidence="1">The sequence shown here is derived from an EMBL/GenBank/DDBJ whole genome shotgun (WGS) entry which is preliminary data.</text>
</comment>
<name>A0A7W5G457_9HYPH</name>
<gene>
    <name evidence="1" type="ORF">FHS26_006791</name>
</gene>
<evidence type="ECO:0000313" key="1">
    <source>
        <dbReference type="EMBL" id="MBB3139011.1"/>
    </source>
</evidence>
<keyword evidence="2" id="KW-1185">Reference proteome</keyword>
<reference evidence="1 2" key="1">
    <citation type="submission" date="2020-08" db="EMBL/GenBank/DDBJ databases">
        <title>Genomic Encyclopedia of Type Strains, Phase III (KMG-III): the genomes of soil and plant-associated and newly described type strains.</title>
        <authorList>
            <person name="Whitman W."/>
        </authorList>
    </citation>
    <scope>NUCLEOTIDE SEQUENCE [LARGE SCALE GENOMIC DNA]</scope>
    <source>
        <strain evidence="1 2">CECT 4113</strain>
    </source>
</reference>
<evidence type="ECO:0000313" key="2">
    <source>
        <dbReference type="Proteomes" id="UP000518315"/>
    </source>
</evidence>
<organism evidence="1 2">
    <name type="scientific">Rhizobium pisi</name>
    <dbReference type="NCBI Taxonomy" id="574561"/>
    <lineage>
        <taxon>Bacteria</taxon>
        <taxon>Pseudomonadati</taxon>
        <taxon>Pseudomonadota</taxon>
        <taxon>Alphaproteobacteria</taxon>
        <taxon>Hyphomicrobiales</taxon>
        <taxon>Rhizobiaceae</taxon>
        <taxon>Rhizobium/Agrobacterium group</taxon>
        <taxon>Rhizobium</taxon>
    </lineage>
</organism>
<dbReference type="Proteomes" id="UP000518315">
    <property type="component" value="Unassembled WGS sequence"/>
</dbReference>
<sequence>MQPLEPNTVANLAFGGPKRNRLFIAATRSLYSVYVAATGAQTP</sequence>
<accession>A0A7W5G457</accession>
<dbReference type="InterPro" id="IPR011042">
    <property type="entry name" value="6-blade_b-propeller_TolB-like"/>
</dbReference>
<proteinExistence type="predicted"/>
<dbReference type="Gene3D" id="2.120.10.30">
    <property type="entry name" value="TolB, C-terminal domain"/>
    <property type="match status" value="1"/>
</dbReference>
<protein>
    <submittedName>
        <fullName evidence="1">Sugar lactone lactonase YvrE</fullName>
    </submittedName>
</protein>
<dbReference type="AlphaFoldDB" id="A0A7W5G457"/>